<dbReference type="RefSeq" id="WP_015246298.1">
    <property type="nucleotide sequence ID" value="NC_019892.1"/>
</dbReference>
<dbReference type="EMBL" id="CP003364">
    <property type="protein sequence ID" value="AGA27148.1"/>
    <property type="molecule type" value="Genomic_DNA"/>
</dbReference>
<dbReference type="eggNOG" id="ENOG5032K0S">
    <property type="taxonomic scope" value="Bacteria"/>
</dbReference>
<sequence length="230" mass="24946">MARRDWRVGVRHLRAVASVVALLLGSSGYGQGVESPQEFRFSEPPSIGTHPELAGVVLASPQSELVAVGTGGGGAPTLSSYGAAPITSMNQLLKMDRGTLDSLYQSAGAAPMPVGKVKGRVILFPGTGLTRPASKVARLMWQGKIFKNEQSMAVNRFFGLKVIKANVYQDRSWLDGRPSLILDYSQTSRLYAPYRDEIREVGPGIFLGLMYSRTLPDPTLKMYFALEAKP</sequence>
<evidence type="ECO:0000313" key="1">
    <source>
        <dbReference type="EMBL" id="AGA27148.1"/>
    </source>
</evidence>
<organism evidence="1 2">
    <name type="scientific">Singulisphaera acidiphila (strain ATCC BAA-1392 / DSM 18658 / VKM B-2454 / MOB10)</name>
    <dbReference type="NCBI Taxonomy" id="886293"/>
    <lineage>
        <taxon>Bacteria</taxon>
        <taxon>Pseudomonadati</taxon>
        <taxon>Planctomycetota</taxon>
        <taxon>Planctomycetia</taxon>
        <taxon>Isosphaerales</taxon>
        <taxon>Isosphaeraceae</taxon>
        <taxon>Singulisphaera</taxon>
    </lineage>
</organism>
<keyword evidence="2" id="KW-1185">Reference proteome</keyword>
<evidence type="ECO:0000313" key="2">
    <source>
        <dbReference type="Proteomes" id="UP000010798"/>
    </source>
</evidence>
<dbReference type="Proteomes" id="UP000010798">
    <property type="component" value="Chromosome"/>
</dbReference>
<proteinExistence type="predicted"/>
<dbReference type="STRING" id="886293.Sinac_2856"/>
<dbReference type="KEGG" id="saci:Sinac_2856"/>
<reference evidence="1 2" key="1">
    <citation type="submission" date="2012-02" db="EMBL/GenBank/DDBJ databases">
        <title>Complete sequence of chromosome of Singulisphaera acidiphila DSM 18658.</title>
        <authorList>
            <consortium name="US DOE Joint Genome Institute (JGI-PGF)"/>
            <person name="Lucas S."/>
            <person name="Copeland A."/>
            <person name="Lapidus A."/>
            <person name="Glavina del Rio T."/>
            <person name="Dalin E."/>
            <person name="Tice H."/>
            <person name="Bruce D."/>
            <person name="Goodwin L."/>
            <person name="Pitluck S."/>
            <person name="Peters L."/>
            <person name="Ovchinnikova G."/>
            <person name="Chertkov O."/>
            <person name="Kyrpides N."/>
            <person name="Mavromatis K."/>
            <person name="Ivanova N."/>
            <person name="Brettin T."/>
            <person name="Detter J.C."/>
            <person name="Han C."/>
            <person name="Larimer F."/>
            <person name="Land M."/>
            <person name="Hauser L."/>
            <person name="Markowitz V."/>
            <person name="Cheng J.-F."/>
            <person name="Hugenholtz P."/>
            <person name="Woyke T."/>
            <person name="Wu D."/>
            <person name="Tindall B."/>
            <person name="Pomrenke H."/>
            <person name="Brambilla E."/>
            <person name="Klenk H.-P."/>
            <person name="Eisen J.A."/>
        </authorList>
    </citation>
    <scope>NUCLEOTIDE SEQUENCE [LARGE SCALE GENOMIC DNA]</scope>
    <source>
        <strain evidence="2">ATCC BAA-1392 / DSM 18658 / VKM B-2454 / MOB10</strain>
    </source>
</reference>
<name>L0DE96_SINAD</name>
<gene>
    <name evidence="1" type="ordered locus">Sinac_2856</name>
</gene>
<accession>L0DE96</accession>
<dbReference type="HOGENOM" id="CLU_1204140_0_0_0"/>
<dbReference type="AlphaFoldDB" id="L0DE96"/>
<dbReference type="OrthoDB" id="119229at2"/>
<protein>
    <submittedName>
        <fullName evidence="1">Uncharacterized protein</fullName>
    </submittedName>
</protein>